<gene>
    <name evidence="1" type="ORF">NCTC12282_03053</name>
</gene>
<sequence length="46" mass="5067">MPLLSSKLKMCGLGRVANYATGCMTGIDTKPSVYEKQTLVNNQKIY</sequence>
<protein>
    <submittedName>
        <fullName evidence="1">Uncharacterized protein</fullName>
    </submittedName>
</protein>
<proteinExistence type="predicted"/>
<dbReference type="Proteomes" id="UP000373449">
    <property type="component" value="Unassembled WGS sequence"/>
</dbReference>
<dbReference type="EMBL" id="CAADJA010000002">
    <property type="protein sequence ID" value="VFS48153.1"/>
    <property type="molecule type" value="Genomic_DNA"/>
</dbReference>
<organism evidence="1 2">
    <name type="scientific">Budvicia aquatica</name>
    <dbReference type="NCBI Taxonomy" id="82979"/>
    <lineage>
        <taxon>Bacteria</taxon>
        <taxon>Pseudomonadati</taxon>
        <taxon>Pseudomonadota</taxon>
        <taxon>Gammaproteobacteria</taxon>
        <taxon>Enterobacterales</taxon>
        <taxon>Budviciaceae</taxon>
        <taxon>Budvicia</taxon>
    </lineage>
</organism>
<dbReference type="AlphaFoldDB" id="A0A484ZL67"/>
<accession>A0A484ZL67</accession>
<evidence type="ECO:0000313" key="2">
    <source>
        <dbReference type="Proteomes" id="UP000373449"/>
    </source>
</evidence>
<reference evidence="1 2" key="1">
    <citation type="submission" date="2019-03" db="EMBL/GenBank/DDBJ databases">
        <authorList>
            <consortium name="Pathogen Informatics"/>
        </authorList>
    </citation>
    <scope>NUCLEOTIDE SEQUENCE [LARGE SCALE GENOMIC DNA]</scope>
    <source>
        <strain evidence="1 2">NCTC12282</strain>
    </source>
</reference>
<name>A0A484ZL67_9GAMM</name>
<evidence type="ECO:0000313" key="1">
    <source>
        <dbReference type="EMBL" id="VFS48153.1"/>
    </source>
</evidence>